<keyword evidence="3" id="KW-1185">Reference proteome</keyword>
<feature type="transmembrane region" description="Helical" evidence="1">
    <location>
        <begin position="161"/>
        <end position="179"/>
    </location>
</feature>
<accession>A0ABD0KQ62</accession>
<organism evidence="2 3">
    <name type="scientific">Batillaria attramentaria</name>
    <dbReference type="NCBI Taxonomy" id="370345"/>
    <lineage>
        <taxon>Eukaryota</taxon>
        <taxon>Metazoa</taxon>
        <taxon>Spiralia</taxon>
        <taxon>Lophotrochozoa</taxon>
        <taxon>Mollusca</taxon>
        <taxon>Gastropoda</taxon>
        <taxon>Caenogastropoda</taxon>
        <taxon>Sorbeoconcha</taxon>
        <taxon>Cerithioidea</taxon>
        <taxon>Batillariidae</taxon>
        <taxon>Batillaria</taxon>
    </lineage>
</organism>
<feature type="non-terminal residue" evidence="2">
    <location>
        <position position="274"/>
    </location>
</feature>
<reference evidence="2 3" key="1">
    <citation type="journal article" date="2023" name="Sci. Data">
        <title>Genome assembly of the Korean intertidal mud-creeper Batillaria attramentaria.</title>
        <authorList>
            <person name="Patra A.K."/>
            <person name="Ho P.T."/>
            <person name="Jun S."/>
            <person name="Lee S.J."/>
            <person name="Kim Y."/>
            <person name="Won Y.J."/>
        </authorList>
    </citation>
    <scope>NUCLEOTIDE SEQUENCE [LARGE SCALE GENOMIC DNA]</scope>
    <source>
        <strain evidence="2">Wonlab-2016</strain>
    </source>
</reference>
<keyword evidence="1" id="KW-1133">Transmembrane helix</keyword>
<keyword evidence="1" id="KW-0812">Transmembrane</keyword>
<dbReference type="AlphaFoldDB" id="A0ABD0KQ62"/>
<dbReference type="Proteomes" id="UP001519460">
    <property type="component" value="Unassembled WGS sequence"/>
</dbReference>
<dbReference type="EMBL" id="JACVVK020000138">
    <property type="protein sequence ID" value="KAK7489390.1"/>
    <property type="molecule type" value="Genomic_DNA"/>
</dbReference>
<sequence length="274" mass="30127">AGRNDVEPEAKWEPIGVRWRSIPGQLSSRGGGGGIKLKRVGGEREVVISSKNFCKDGAARTERESLWELRQTLDNNSYCYYLKFCSFCRHRGPSTRTSSLFGIFSDKAAGLNEDARIQWVTTLRSESRHTVVSIFASPVPEVLSWRPYTTPLVLTSSGEAAFGKLIVLVAALCWFVLGLPRRYRYVKNDPTPSTGCQTPPSPPLFPYLSSILSIPRLPPLWSVTGKDLSAPMGPCSLGTTRKPERACVCLCEICELGECLLTLGHGSESLPSLF</sequence>
<comment type="caution">
    <text evidence="2">The sequence shown here is derived from an EMBL/GenBank/DDBJ whole genome shotgun (WGS) entry which is preliminary data.</text>
</comment>
<proteinExistence type="predicted"/>
<gene>
    <name evidence="2" type="ORF">BaRGS_00019334</name>
</gene>
<evidence type="ECO:0000313" key="2">
    <source>
        <dbReference type="EMBL" id="KAK7489390.1"/>
    </source>
</evidence>
<keyword evidence="1" id="KW-0472">Membrane</keyword>
<protein>
    <submittedName>
        <fullName evidence="2">Uncharacterized protein</fullName>
    </submittedName>
</protein>
<evidence type="ECO:0000313" key="3">
    <source>
        <dbReference type="Proteomes" id="UP001519460"/>
    </source>
</evidence>
<evidence type="ECO:0000256" key="1">
    <source>
        <dbReference type="SAM" id="Phobius"/>
    </source>
</evidence>
<name>A0ABD0KQ62_9CAEN</name>
<feature type="non-terminal residue" evidence="2">
    <location>
        <position position="1"/>
    </location>
</feature>